<proteinExistence type="inferred from homology"/>
<dbReference type="Proteomes" id="UP000005233">
    <property type="component" value="Chromosome"/>
</dbReference>
<evidence type="ECO:0000256" key="1">
    <source>
        <dbReference type="HAMAP-Rule" id="MF_01095"/>
    </source>
</evidence>
<dbReference type="STRING" id="1041930.Mtc_0513"/>
<accession>H8I582</accession>
<organism evidence="3 4">
    <name type="scientific">Methanocella conradii (strain DSM 24694 / JCM 17849 / CGMCC 1.5162 / HZ254)</name>
    <dbReference type="NCBI Taxonomy" id="1041930"/>
    <lineage>
        <taxon>Archaea</taxon>
        <taxon>Methanobacteriati</taxon>
        <taxon>Methanobacteriota</taxon>
        <taxon>Stenosarchaea group</taxon>
        <taxon>Methanomicrobia</taxon>
        <taxon>Methanocellales</taxon>
        <taxon>Methanocellaceae</taxon>
        <taxon>Methanocella</taxon>
    </lineage>
</organism>
<reference evidence="3 4" key="1">
    <citation type="journal article" date="2012" name="J. Bacteriol.">
        <title>Complete genome sequence of a thermophilic methanogen, Methanocella conradii HZ254, isolated from Chinese rice field soil.</title>
        <authorList>
            <person name="Lu Z."/>
            <person name="Lu Y."/>
        </authorList>
    </citation>
    <scope>NUCLEOTIDE SEQUENCE [LARGE SCALE GENOMIC DNA]</scope>
    <source>
        <strain evidence="4">DSM 24694 / JCM 17849 / CGMCC 1.5162 / HZ254</strain>
    </source>
</reference>
<dbReference type="eggNOG" id="arCOG01486">
    <property type="taxonomic scope" value="Archaea"/>
</dbReference>
<dbReference type="AlphaFoldDB" id="H8I582"/>
<dbReference type="InterPro" id="IPR022972">
    <property type="entry name" value="UPF0292"/>
</dbReference>
<dbReference type="RefSeq" id="WP_014405118.1">
    <property type="nucleotide sequence ID" value="NC_017034.1"/>
</dbReference>
<dbReference type="HAMAP" id="MF_01095">
    <property type="entry name" value="UPF0292"/>
    <property type="match status" value="1"/>
</dbReference>
<dbReference type="PANTHER" id="PTHR39964:SF2">
    <property type="entry name" value="UPF0292 PROTEIN MJ1624"/>
    <property type="match status" value="1"/>
</dbReference>
<dbReference type="Gene3D" id="3.40.1360.10">
    <property type="match status" value="1"/>
</dbReference>
<dbReference type="EMBL" id="CP003243">
    <property type="protein sequence ID" value="AFC99279.1"/>
    <property type="molecule type" value="Genomic_DNA"/>
</dbReference>
<sequence>MMDERERLAEIQAILDELASRAAEGAVILVEGRRDKASLEELGVKGNIVMTSQKQLFNLAECVSRQHKDIIILSDWDVRGDEVARSAEAFLKSNCARPDVEIRRRLRLLTQKEIMDVESLYGYMERLKSQCITKQAGTRR</sequence>
<dbReference type="OrthoDB" id="56459at2157"/>
<gene>
    <name evidence="3" type="ordered locus">Mtc_0513</name>
</gene>
<evidence type="ECO:0000313" key="4">
    <source>
        <dbReference type="Proteomes" id="UP000005233"/>
    </source>
</evidence>
<name>H8I582_METCZ</name>
<dbReference type="GeneID" id="11970398"/>
<dbReference type="NCBIfam" id="NF003091">
    <property type="entry name" value="PRK04017.1-2"/>
    <property type="match status" value="1"/>
</dbReference>
<dbReference type="Pfam" id="PF01751">
    <property type="entry name" value="Toprim"/>
    <property type="match status" value="1"/>
</dbReference>
<evidence type="ECO:0000313" key="3">
    <source>
        <dbReference type="EMBL" id="AFC99279.1"/>
    </source>
</evidence>
<dbReference type="PROSITE" id="PS50880">
    <property type="entry name" value="TOPRIM"/>
    <property type="match status" value="1"/>
</dbReference>
<protein>
    <recommendedName>
        <fullName evidence="1">UPF0292 protein Mtc_0513</fullName>
    </recommendedName>
</protein>
<feature type="domain" description="Toprim" evidence="2">
    <location>
        <begin position="25"/>
        <end position="110"/>
    </location>
</feature>
<dbReference type="PANTHER" id="PTHR39964">
    <property type="entry name" value="UPF0292 PROTEIN TK1411"/>
    <property type="match status" value="1"/>
</dbReference>
<dbReference type="InterPro" id="IPR006171">
    <property type="entry name" value="TOPRIM_dom"/>
</dbReference>
<keyword evidence="4" id="KW-1185">Reference proteome</keyword>
<dbReference type="SUPFAM" id="SSF110455">
    <property type="entry name" value="Toprim domain"/>
    <property type="match status" value="1"/>
</dbReference>
<dbReference type="HOGENOM" id="CLU_140789_0_0_2"/>
<dbReference type="KEGG" id="mez:Mtc_0513"/>
<comment type="similarity">
    <text evidence="1">Belongs to the UPF0292 family.</text>
</comment>
<evidence type="ECO:0000259" key="2">
    <source>
        <dbReference type="PROSITE" id="PS50880"/>
    </source>
</evidence>